<dbReference type="RefSeq" id="WP_014184459.1">
    <property type="nucleotide sequence ID" value="NC_016584.1"/>
</dbReference>
<sequence length="108" mass="12111">MEGYHQEGSLTPRHQMAFASLNKITFYSDYSNSVSLDNIQLFLEKEACATIGKLKRTSYFHKGIIKRMISDINGSEGIIYFEVILSSKVNRSSLAEVVSCLNKLLISA</sequence>
<keyword evidence="2" id="KW-1185">Reference proteome</keyword>
<dbReference type="Proteomes" id="UP000006346">
    <property type="component" value="Chromosome"/>
</dbReference>
<reference evidence="2" key="1">
    <citation type="submission" date="2011-11" db="EMBL/GenBank/DDBJ databases">
        <title>Complete sequence of Desulfosporosinus orientis DSM 765.</title>
        <authorList>
            <person name="Lucas S."/>
            <person name="Han J."/>
            <person name="Lapidus A."/>
            <person name="Cheng J.-F."/>
            <person name="Goodwin L."/>
            <person name="Pitluck S."/>
            <person name="Peters L."/>
            <person name="Ovchinnikova G."/>
            <person name="Teshima H."/>
            <person name="Detter J.C."/>
            <person name="Han C."/>
            <person name="Tapia R."/>
            <person name="Land M."/>
            <person name="Hauser L."/>
            <person name="Kyrpides N."/>
            <person name="Ivanova N."/>
            <person name="Pagani I."/>
            <person name="Pester M."/>
            <person name="Spring S."/>
            <person name="Ollivier B."/>
            <person name="Rattei T."/>
            <person name="Klenk H.-P."/>
            <person name="Wagner M."/>
            <person name="Loy A."/>
            <person name="Woyke T."/>
        </authorList>
    </citation>
    <scope>NUCLEOTIDE SEQUENCE [LARGE SCALE GENOMIC DNA]</scope>
    <source>
        <strain evidence="2">ATCC 19365 / DSM 765 / NCIMB 8382 / VKM B-1628</strain>
    </source>
</reference>
<organism evidence="1 2">
    <name type="scientific">Desulfosporosinus orientis (strain ATCC 19365 / DSM 765 / NCIMB 8382 / VKM B-1628 / Singapore I)</name>
    <name type="common">Desulfotomaculum orientis</name>
    <dbReference type="NCBI Taxonomy" id="768706"/>
    <lineage>
        <taxon>Bacteria</taxon>
        <taxon>Bacillati</taxon>
        <taxon>Bacillota</taxon>
        <taxon>Clostridia</taxon>
        <taxon>Eubacteriales</taxon>
        <taxon>Desulfitobacteriaceae</taxon>
        <taxon>Desulfosporosinus</taxon>
    </lineage>
</organism>
<dbReference type="AlphaFoldDB" id="G7WF33"/>
<evidence type="ECO:0000313" key="1">
    <source>
        <dbReference type="EMBL" id="AET67644.1"/>
    </source>
</evidence>
<reference evidence="1 2" key="2">
    <citation type="journal article" date="2012" name="J. Bacteriol.">
        <title>Complete genome sequences of Desulfosporosinus orientis DSM765T, Desulfosporosinus youngiae DSM17734T, Desulfosporosinus meridiei DSM13257T, and Desulfosporosinus acidiphilus DSM22704T.</title>
        <authorList>
            <person name="Pester M."/>
            <person name="Brambilla E."/>
            <person name="Alazard D."/>
            <person name="Rattei T."/>
            <person name="Weinmaier T."/>
            <person name="Han J."/>
            <person name="Lucas S."/>
            <person name="Lapidus A."/>
            <person name="Cheng J.F."/>
            <person name="Goodwin L."/>
            <person name="Pitluck S."/>
            <person name="Peters L."/>
            <person name="Ovchinnikova G."/>
            <person name="Teshima H."/>
            <person name="Detter J.C."/>
            <person name="Han C.S."/>
            <person name="Tapia R."/>
            <person name="Land M.L."/>
            <person name="Hauser L."/>
            <person name="Kyrpides N.C."/>
            <person name="Ivanova N.N."/>
            <person name="Pagani I."/>
            <person name="Huntmann M."/>
            <person name="Wei C.L."/>
            <person name="Davenport K.W."/>
            <person name="Daligault H."/>
            <person name="Chain P.S."/>
            <person name="Chen A."/>
            <person name="Mavromatis K."/>
            <person name="Markowitz V."/>
            <person name="Szeto E."/>
            <person name="Mikhailova N."/>
            <person name="Pati A."/>
            <person name="Wagner M."/>
            <person name="Woyke T."/>
            <person name="Ollivier B."/>
            <person name="Klenk H.P."/>
            <person name="Spring S."/>
            <person name="Loy A."/>
        </authorList>
    </citation>
    <scope>NUCLEOTIDE SEQUENCE [LARGE SCALE GENOMIC DNA]</scope>
    <source>
        <strain evidence="2">ATCC 19365 / DSM 765 / NCIMB 8382 / VKM B-1628</strain>
    </source>
</reference>
<dbReference type="OrthoDB" id="1797677at2"/>
<protein>
    <submittedName>
        <fullName evidence="1">Uncharacterized protein</fullName>
    </submittedName>
</protein>
<dbReference type="PATRIC" id="fig|768706.3.peg.2049"/>
<dbReference type="HOGENOM" id="CLU_2023043_0_0_9"/>
<dbReference type="EMBL" id="CP003108">
    <property type="protein sequence ID" value="AET67644.1"/>
    <property type="molecule type" value="Genomic_DNA"/>
</dbReference>
<dbReference type="KEGG" id="dor:Desor_2035"/>
<name>G7WF33_DESOD</name>
<gene>
    <name evidence="1" type="ordered locus">Desor_2035</name>
</gene>
<evidence type="ECO:0000313" key="2">
    <source>
        <dbReference type="Proteomes" id="UP000006346"/>
    </source>
</evidence>
<accession>G7WF33</accession>
<proteinExistence type="predicted"/>